<dbReference type="PANTHER" id="PTHR42852:SF6">
    <property type="entry name" value="THIOL:DISULFIDE INTERCHANGE PROTEIN DSBE"/>
    <property type="match status" value="1"/>
</dbReference>
<protein>
    <submittedName>
        <fullName evidence="8">Redoxin domain-containing protein</fullName>
    </submittedName>
</protein>
<proteinExistence type="predicted"/>
<comment type="caution">
    <text evidence="8">The sequence shown here is derived from an EMBL/GenBank/DDBJ whole genome shotgun (WGS) entry which is preliminary data.</text>
</comment>
<dbReference type="Gene3D" id="3.40.30.10">
    <property type="entry name" value="Glutaredoxin"/>
    <property type="match status" value="1"/>
</dbReference>
<dbReference type="InterPro" id="IPR025380">
    <property type="entry name" value="DUF4369"/>
</dbReference>
<evidence type="ECO:0000256" key="2">
    <source>
        <dbReference type="ARBA" id="ARBA00022748"/>
    </source>
</evidence>
<feature type="domain" description="Thioredoxin" evidence="7">
    <location>
        <begin position="232"/>
        <end position="374"/>
    </location>
</feature>
<evidence type="ECO:0000256" key="3">
    <source>
        <dbReference type="ARBA" id="ARBA00023157"/>
    </source>
</evidence>
<dbReference type="InterPro" id="IPR000866">
    <property type="entry name" value="AhpC/TSA"/>
</dbReference>
<keyword evidence="3" id="KW-1015">Disulfide bond</keyword>
<keyword evidence="4" id="KW-0676">Redox-active center</keyword>
<dbReference type="Pfam" id="PF14289">
    <property type="entry name" value="DUF4369"/>
    <property type="match status" value="1"/>
</dbReference>
<evidence type="ECO:0000256" key="5">
    <source>
        <dbReference type="SAM" id="Coils"/>
    </source>
</evidence>
<organism evidence="8 9">
    <name type="scientific">Gramella jeungdoensis</name>
    <dbReference type="NCBI Taxonomy" id="708091"/>
    <lineage>
        <taxon>Bacteria</taxon>
        <taxon>Pseudomonadati</taxon>
        <taxon>Bacteroidota</taxon>
        <taxon>Flavobacteriia</taxon>
        <taxon>Flavobacteriales</taxon>
        <taxon>Flavobacteriaceae</taxon>
        <taxon>Christiangramia</taxon>
    </lineage>
</organism>
<dbReference type="Pfam" id="PF00578">
    <property type="entry name" value="AhpC-TSA"/>
    <property type="match status" value="1"/>
</dbReference>
<dbReference type="PANTHER" id="PTHR42852">
    <property type="entry name" value="THIOL:DISULFIDE INTERCHANGE PROTEIN DSBE"/>
    <property type="match status" value="1"/>
</dbReference>
<feature type="region of interest" description="Disordered" evidence="6">
    <location>
        <begin position="224"/>
        <end position="248"/>
    </location>
</feature>
<keyword evidence="5" id="KW-0175">Coiled coil</keyword>
<dbReference type="Proteomes" id="UP001155077">
    <property type="component" value="Unassembled WGS sequence"/>
</dbReference>
<dbReference type="InterPro" id="IPR050553">
    <property type="entry name" value="Thioredoxin_ResA/DsbE_sf"/>
</dbReference>
<evidence type="ECO:0000256" key="1">
    <source>
        <dbReference type="ARBA" id="ARBA00004196"/>
    </source>
</evidence>
<feature type="compositionally biased region" description="Polar residues" evidence="6">
    <location>
        <begin position="224"/>
        <end position="233"/>
    </location>
</feature>
<sequence>MKKIVILISAFVLALTGCEEDKGYYLTGTIDGVENGKKVYISELDGKNRTPVAIDTATVTDGKFELDMEAPELPKLSFLRIEGVNGNVVFISEDQIISFDINKDSIRGSEVSGGKENKALYEYLAHLKELNRKMSEMQNEMRQAMVAKDTAKLKSLQETQVELRDNDKNFKQELFQRNKDSYIAVMILTDMLNMRTHSSAEVREMYAEVSDRIKKTDLAQSLKENLDRSSASEIGSKAPSFSAPNPEGEELALEDNLGKVTIVDFWAAWCKPCRVENPNLVKTYNKYKDQGLNIISVSLDRPGQKDKWLQAIEDDNLEEWDHVSNLQFWNDPIAKKYGVRAIPASFVLDENGVIVAKNLRGDELTNKIGELLEE</sequence>
<dbReference type="InterPro" id="IPR036249">
    <property type="entry name" value="Thioredoxin-like_sf"/>
</dbReference>
<dbReference type="SUPFAM" id="SSF52833">
    <property type="entry name" value="Thioredoxin-like"/>
    <property type="match status" value="1"/>
</dbReference>
<gene>
    <name evidence="8" type="ORF">NE848_14095</name>
</gene>
<feature type="coiled-coil region" evidence="5">
    <location>
        <begin position="120"/>
        <end position="173"/>
    </location>
</feature>
<dbReference type="RefSeq" id="WP_252114728.1">
    <property type="nucleotide sequence ID" value="NZ_JAMSCK010000005.1"/>
</dbReference>
<name>A0ABT0Z5T7_9FLAO</name>
<evidence type="ECO:0000313" key="9">
    <source>
        <dbReference type="Proteomes" id="UP001155077"/>
    </source>
</evidence>
<reference evidence="8" key="1">
    <citation type="submission" date="2022-06" db="EMBL/GenBank/DDBJ databases">
        <title>Gramella sediminis sp. nov., isolated from deep-sea sediment of the Indian Ocean.</title>
        <authorList>
            <person name="Yang L."/>
        </authorList>
    </citation>
    <scope>NUCLEOTIDE SEQUENCE</scope>
    <source>
        <strain evidence="8">HMD3159</strain>
    </source>
</reference>
<evidence type="ECO:0000259" key="7">
    <source>
        <dbReference type="PROSITE" id="PS51352"/>
    </source>
</evidence>
<keyword evidence="9" id="KW-1185">Reference proteome</keyword>
<dbReference type="InterPro" id="IPR013766">
    <property type="entry name" value="Thioredoxin_domain"/>
</dbReference>
<accession>A0ABT0Z5T7</accession>
<dbReference type="EMBL" id="JAMSCK010000005">
    <property type="protein sequence ID" value="MCM8570522.1"/>
    <property type="molecule type" value="Genomic_DNA"/>
</dbReference>
<evidence type="ECO:0000313" key="8">
    <source>
        <dbReference type="EMBL" id="MCM8570522.1"/>
    </source>
</evidence>
<dbReference type="CDD" id="cd02966">
    <property type="entry name" value="TlpA_like_family"/>
    <property type="match status" value="1"/>
</dbReference>
<evidence type="ECO:0000256" key="6">
    <source>
        <dbReference type="SAM" id="MobiDB-lite"/>
    </source>
</evidence>
<keyword evidence="2" id="KW-0201">Cytochrome c-type biogenesis</keyword>
<dbReference type="PROSITE" id="PS51257">
    <property type="entry name" value="PROKAR_LIPOPROTEIN"/>
    <property type="match status" value="1"/>
</dbReference>
<dbReference type="PROSITE" id="PS51352">
    <property type="entry name" value="THIOREDOXIN_2"/>
    <property type="match status" value="1"/>
</dbReference>
<comment type="subcellular location">
    <subcellularLocation>
        <location evidence="1">Cell envelope</location>
    </subcellularLocation>
</comment>
<evidence type="ECO:0000256" key="4">
    <source>
        <dbReference type="ARBA" id="ARBA00023284"/>
    </source>
</evidence>